<dbReference type="SUPFAM" id="SSF102588">
    <property type="entry name" value="LmbE-like"/>
    <property type="match status" value="1"/>
</dbReference>
<dbReference type="GO" id="GO:0005783">
    <property type="term" value="C:endoplasmic reticulum"/>
    <property type="evidence" value="ECO:0007669"/>
    <property type="project" value="TreeGrafter"/>
</dbReference>
<dbReference type="AlphaFoldDB" id="A0A8S2L5A5"/>
<accession>A0A8S2L5A5</accession>
<dbReference type="GO" id="GO:0000225">
    <property type="term" value="F:N-acetylglucosaminylphosphatidylinositol deacetylase activity"/>
    <property type="evidence" value="ECO:0007669"/>
    <property type="project" value="UniProtKB-EC"/>
</dbReference>
<sequence length="324" mass="37267">MGAFRSQLDAFLKNFIYLDIMNSALAVLVVIAHPDDETIFAGFIHALVHKIHATVDLVCVTNGEGGFQHSAPSEYLYDNLELSNESIGRQHLPRIRKQELFASGKILGIRKYFFFDQLDLKYDRNVDIVFAEQWNKKQIIELLEQVIITGNSTHGYDVMLIMLPSIQSHGHHTASGLLALETIEHLQKNKSPNIKIPTVIGGSEFVLNELPTYLSNPLVEICSILPNEFRFNRTWKLKIIEDLSNELDRFEEVNRQSRHLFHSPLNRNQLYKNEHILLKKTADFQEILKPCNQIPASGRGNNYADCVRQRMLLLGRKRRQTSYE</sequence>
<evidence type="ECO:0000313" key="4">
    <source>
        <dbReference type="Proteomes" id="UP000681720"/>
    </source>
</evidence>
<name>A0A8S2L5A5_9BILA</name>
<proteinExistence type="inferred from homology"/>
<evidence type="ECO:0000256" key="2">
    <source>
        <dbReference type="ARBA" id="ARBA00012176"/>
    </source>
</evidence>
<dbReference type="PANTHER" id="PTHR12993">
    <property type="entry name" value="N-ACETYLGLUCOSAMINYL-PHOSPHATIDYLINOSITOL DE-N-ACETYLASE-RELATED"/>
    <property type="match status" value="1"/>
</dbReference>
<gene>
    <name evidence="3" type="ORF">GIL414_LOCUS5732</name>
</gene>
<protein>
    <recommendedName>
        <fullName evidence="2">N-acetylglucosaminylphosphatidylinositol deacetylase</fullName>
        <ecNumber evidence="2">3.5.1.89</ecNumber>
    </recommendedName>
</protein>
<dbReference type="EC" id="3.5.1.89" evidence="2"/>
<dbReference type="Gene3D" id="3.40.50.10320">
    <property type="entry name" value="LmbE-like"/>
    <property type="match status" value="1"/>
</dbReference>
<dbReference type="EMBL" id="CAJOBJ010001551">
    <property type="protein sequence ID" value="CAF3884822.1"/>
    <property type="molecule type" value="Genomic_DNA"/>
</dbReference>
<evidence type="ECO:0000313" key="3">
    <source>
        <dbReference type="EMBL" id="CAF3884822.1"/>
    </source>
</evidence>
<organism evidence="3 4">
    <name type="scientific">Rotaria magnacalcarata</name>
    <dbReference type="NCBI Taxonomy" id="392030"/>
    <lineage>
        <taxon>Eukaryota</taxon>
        <taxon>Metazoa</taxon>
        <taxon>Spiralia</taxon>
        <taxon>Gnathifera</taxon>
        <taxon>Rotifera</taxon>
        <taxon>Eurotatoria</taxon>
        <taxon>Bdelloidea</taxon>
        <taxon>Philodinida</taxon>
        <taxon>Philodinidae</taxon>
        <taxon>Rotaria</taxon>
    </lineage>
</organism>
<comment type="caution">
    <text evidence="3">The sequence shown here is derived from an EMBL/GenBank/DDBJ whole genome shotgun (WGS) entry which is preliminary data.</text>
</comment>
<evidence type="ECO:0000256" key="1">
    <source>
        <dbReference type="ARBA" id="ARBA00006066"/>
    </source>
</evidence>
<reference evidence="3" key="1">
    <citation type="submission" date="2021-02" db="EMBL/GenBank/DDBJ databases">
        <authorList>
            <person name="Nowell W R."/>
        </authorList>
    </citation>
    <scope>NUCLEOTIDE SEQUENCE</scope>
</reference>
<comment type="similarity">
    <text evidence="1">Belongs to the PIGL family.</text>
</comment>
<dbReference type="Pfam" id="PF02585">
    <property type="entry name" value="PIG-L"/>
    <property type="match status" value="1"/>
</dbReference>
<dbReference type="InterPro" id="IPR024078">
    <property type="entry name" value="LmbE-like_dom_sf"/>
</dbReference>
<dbReference type="InterPro" id="IPR003737">
    <property type="entry name" value="GlcNAc_PI_deacetylase-related"/>
</dbReference>
<dbReference type="PANTHER" id="PTHR12993:SF11">
    <property type="entry name" value="N-ACETYLGLUCOSAMINYL-PHOSPHATIDYLINOSITOL DE-N-ACETYLASE"/>
    <property type="match status" value="1"/>
</dbReference>
<dbReference type="Proteomes" id="UP000681720">
    <property type="component" value="Unassembled WGS sequence"/>
</dbReference>